<protein>
    <recommendedName>
        <fullName evidence="4">Secreted protein</fullName>
    </recommendedName>
</protein>
<evidence type="ECO:0000313" key="3">
    <source>
        <dbReference type="Proteomes" id="UP000314251"/>
    </source>
</evidence>
<evidence type="ECO:0000256" key="1">
    <source>
        <dbReference type="SAM" id="MobiDB-lite"/>
    </source>
</evidence>
<dbReference type="EMBL" id="VDLY02000004">
    <property type="protein sequence ID" value="KAB8167800.1"/>
    <property type="molecule type" value="Genomic_DNA"/>
</dbReference>
<organism evidence="2 3">
    <name type="scientific">Streptomyces mimosae</name>
    <dbReference type="NCBI Taxonomy" id="2586635"/>
    <lineage>
        <taxon>Bacteria</taxon>
        <taxon>Bacillati</taxon>
        <taxon>Actinomycetota</taxon>
        <taxon>Actinomycetes</taxon>
        <taxon>Kitasatosporales</taxon>
        <taxon>Streptomycetaceae</taxon>
        <taxon>Streptomyces</taxon>
    </lineage>
</organism>
<dbReference type="AlphaFoldDB" id="A0A5N6AIV3"/>
<keyword evidence="3" id="KW-1185">Reference proteome</keyword>
<evidence type="ECO:0000313" key="2">
    <source>
        <dbReference type="EMBL" id="KAB8167800.1"/>
    </source>
</evidence>
<evidence type="ECO:0008006" key="4">
    <source>
        <dbReference type="Google" id="ProtNLM"/>
    </source>
</evidence>
<sequence>MTALIIIILSVAVLAAIALALLRPTLAPGGTMLRRRFGPEYERAVARHQGDTKAAHRELATRLRRHRRFRARPLPPGAHEKYRARWARAQEQFVDSPAGAIAEADQLLNQLIRERGYPSDGYGEQLAAVSVHHPHQVDGYRQAHILAGREDPGQNAERTEDLRAALLAARELFQALLDERPEAAPAPATEAHSEGTTTSAAPRGADAPSKAGTGGEA</sequence>
<accession>A0A5N6AIV3</accession>
<name>A0A5N6AIV3_9ACTN</name>
<comment type="caution">
    <text evidence="2">The sequence shown here is derived from an EMBL/GenBank/DDBJ whole genome shotgun (WGS) entry which is preliminary data.</text>
</comment>
<proteinExistence type="predicted"/>
<gene>
    <name evidence="2" type="ORF">FH607_007340</name>
</gene>
<dbReference type="RefSeq" id="WP_139666815.1">
    <property type="nucleotide sequence ID" value="NZ_VDLY02000004.1"/>
</dbReference>
<reference evidence="2" key="1">
    <citation type="submission" date="2019-10" db="EMBL/GenBank/DDBJ databases">
        <title>Nonomuraea sp. nov., isolated from Phyllanthus amarus.</title>
        <authorList>
            <person name="Klykleung N."/>
            <person name="Tanasupawat S."/>
        </authorList>
    </citation>
    <scope>NUCLEOTIDE SEQUENCE [LARGE SCALE GENOMIC DNA]</scope>
    <source>
        <strain evidence="2">3MP-10</strain>
    </source>
</reference>
<feature type="region of interest" description="Disordered" evidence="1">
    <location>
        <begin position="178"/>
        <end position="217"/>
    </location>
</feature>
<dbReference type="Proteomes" id="UP000314251">
    <property type="component" value="Unassembled WGS sequence"/>
</dbReference>
<dbReference type="OrthoDB" id="7502542at2"/>